<gene>
    <name evidence="5" type="ORF">SAMN06295905_1036</name>
</gene>
<dbReference type="CDD" id="cd06976">
    <property type="entry name" value="cupin_MtlR-like_N"/>
    <property type="match status" value="1"/>
</dbReference>
<keyword evidence="3" id="KW-0804">Transcription</keyword>
<dbReference type="InterPro" id="IPR009057">
    <property type="entry name" value="Homeodomain-like_sf"/>
</dbReference>
<dbReference type="InterPro" id="IPR003313">
    <property type="entry name" value="AraC-bd"/>
</dbReference>
<dbReference type="Pfam" id="PF02311">
    <property type="entry name" value="AraC_binding"/>
    <property type="match status" value="1"/>
</dbReference>
<dbReference type="GO" id="GO:0043565">
    <property type="term" value="F:sequence-specific DNA binding"/>
    <property type="evidence" value="ECO:0007669"/>
    <property type="project" value="InterPro"/>
</dbReference>
<dbReference type="InterPro" id="IPR037923">
    <property type="entry name" value="HTH-like"/>
</dbReference>
<evidence type="ECO:0000313" key="5">
    <source>
        <dbReference type="EMBL" id="SMQ64691.1"/>
    </source>
</evidence>
<organism evidence="5 6">
    <name type="scientific">Devosia lucknowensis</name>
    <dbReference type="NCBI Taxonomy" id="1096929"/>
    <lineage>
        <taxon>Bacteria</taxon>
        <taxon>Pseudomonadati</taxon>
        <taxon>Pseudomonadota</taxon>
        <taxon>Alphaproteobacteria</taxon>
        <taxon>Hyphomicrobiales</taxon>
        <taxon>Devosiaceae</taxon>
        <taxon>Devosia</taxon>
    </lineage>
</organism>
<dbReference type="PANTHER" id="PTHR43280">
    <property type="entry name" value="ARAC-FAMILY TRANSCRIPTIONAL REGULATOR"/>
    <property type="match status" value="1"/>
</dbReference>
<evidence type="ECO:0000256" key="3">
    <source>
        <dbReference type="ARBA" id="ARBA00023163"/>
    </source>
</evidence>
<name>A0A1Y6ETY6_9HYPH</name>
<reference evidence="6" key="1">
    <citation type="submission" date="2017-04" db="EMBL/GenBank/DDBJ databases">
        <authorList>
            <person name="Varghese N."/>
            <person name="Submissions S."/>
        </authorList>
    </citation>
    <scope>NUCLEOTIDE SEQUENCE [LARGE SCALE GENOMIC DNA]</scope>
</reference>
<dbReference type="InterPro" id="IPR018062">
    <property type="entry name" value="HTH_AraC-typ_CS"/>
</dbReference>
<dbReference type="InterPro" id="IPR018060">
    <property type="entry name" value="HTH_AraC"/>
</dbReference>
<dbReference type="SUPFAM" id="SSF46689">
    <property type="entry name" value="Homeodomain-like"/>
    <property type="match status" value="2"/>
</dbReference>
<proteinExistence type="predicted"/>
<dbReference type="EMBL" id="FXWK01000001">
    <property type="protein sequence ID" value="SMQ64691.1"/>
    <property type="molecule type" value="Genomic_DNA"/>
</dbReference>
<feature type="domain" description="HTH araC/xylS-type" evidence="4">
    <location>
        <begin position="184"/>
        <end position="283"/>
    </location>
</feature>
<dbReference type="Pfam" id="PF12833">
    <property type="entry name" value="HTH_18"/>
    <property type="match status" value="1"/>
</dbReference>
<accession>A0A1Y6ETY6</accession>
<dbReference type="PANTHER" id="PTHR43280:SF27">
    <property type="entry name" value="TRANSCRIPTIONAL REGULATOR MTLR"/>
    <property type="match status" value="1"/>
</dbReference>
<keyword evidence="6" id="KW-1185">Reference proteome</keyword>
<dbReference type="SMART" id="SM00342">
    <property type="entry name" value="HTH_ARAC"/>
    <property type="match status" value="1"/>
</dbReference>
<protein>
    <submittedName>
        <fullName evidence="5">AraC-like ligand binding domain-containing protein</fullName>
    </submittedName>
</protein>
<dbReference type="GO" id="GO:0003700">
    <property type="term" value="F:DNA-binding transcription factor activity"/>
    <property type="evidence" value="ECO:0007669"/>
    <property type="project" value="InterPro"/>
</dbReference>
<sequence>MQPDLELVRIGETESFKAWEHGYPFHTVRWHFHPEYELHLVCATSGRYFIGDFIGQFAPGNLVLVGPNLPHNWVSEVDDEAIVPLRSRVMQFTEDFVTRTVACFPELVDARKLFERSKAGVLFSSGTSARVAELMRRIVPANGTERIALFLGIVAALEQDRDAQTLTSQQYLPDPSGFMSTGINEVLAHINDNLTETLDEETLAQLAGVTPSTLSRSFRRHTGQSLTKYVNRLRVTLACQLLMSSDFATITDVCYASGFNNVSNFNRQFLALRGVTPTQFRRLLLENKNIEEAA</sequence>
<keyword evidence="2" id="KW-0238">DNA-binding</keyword>
<dbReference type="AlphaFoldDB" id="A0A1Y6ETY6"/>
<dbReference type="Gene3D" id="1.10.10.60">
    <property type="entry name" value="Homeodomain-like"/>
    <property type="match status" value="2"/>
</dbReference>
<dbReference type="PROSITE" id="PS00041">
    <property type="entry name" value="HTH_ARAC_FAMILY_1"/>
    <property type="match status" value="1"/>
</dbReference>
<dbReference type="PROSITE" id="PS01124">
    <property type="entry name" value="HTH_ARAC_FAMILY_2"/>
    <property type="match status" value="1"/>
</dbReference>
<dbReference type="OrthoDB" id="9816011at2"/>
<dbReference type="SUPFAM" id="SSF51215">
    <property type="entry name" value="Regulatory protein AraC"/>
    <property type="match status" value="1"/>
</dbReference>
<evidence type="ECO:0000256" key="2">
    <source>
        <dbReference type="ARBA" id="ARBA00023125"/>
    </source>
</evidence>
<keyword evidence="1" id="KW-0805">Transcription regulation</keyword>
<evidence type="ECO:0000256" key="1">
    <source>
        <dbReference type="ARBA" id="ARBA00023015"/>
    </source>
</evidence>
<evidence type="ECO:0000259" key="4">
    <source>
        <dbReference type="PROSITE" id="PS01124"/>
    </source>
</evidence>
<dbReference type="RefSeq" id="WP_086469410.1">
    <property type="nucleotide sequence ID" value="NZ_FXWK01000001.1"/>
</dbReference>
<dbReference type="Proteomes" id="UP000194474">
    <property type="component" value="Unassembled WGS sequence"/>
</dbReference>
<evidence type="ECO:0000313" key="6">
    <source>
        <dbReference type="Proteomes" id="UP000194474"/>
    </source>
</evidence>